<dbReference type="EMBL" id="MPIN01000018">
    <property type="protein sequence ID" value="OJH34508.1"/>
    <property type="molecule type" value="Genomic_DNA"/>
</dbReference>
<keyword evidence="3" id="KW-0067">ATP-binding</keyword>
<reference evidence="6" key="1">
    <citation type="submission" date="2016-11" db="EMBL/GenBank/DDBJ databases">
        <authorList>
            <person name="Shukria A."/>
            <person name="Stevens D.C."/>
        </authorList>
    </citation>
    <scope>NUCLEOTIDE SEQUENCE [LARGE SCALE GENOMIC DNA]</scope>
    <source>
        <strain evidence="6">Cbfe23</strain>
    </source>
</reference>
<evidence type="ECO:0000256" key="1">
    <source>
        <dbReference type="ARBA" id="ARBA00006914"/>
    </source>
</evidence>
<comment type="caution">
    <text evidence="5">The sequence shown here is derived from an EMBL/GenBank/DDBJ whole genome shotgun (WGS) entry which is preliminary data.</text>
</comment>
<proteinExistence type="inferred from homology"/>
<dbReference type="STRING" id="83449.BON30_42620"/>
<name>A0A1L9AWX1_9BACT</name>
<comment type="similarity">
    <text evidence="1">Belongs to the AAA ATPase family.</text>
</comment>
<feature type="domain" description="AAA+ ATPase" evidence="4">
    <location>
        <begin position="418"/>
        <end position="552"/>
    </location>
</feature>
<evidence type="ECO:0000256" key="2">
    <source>
        <dbReference type="ARBA" id="ARBA00022741"/>
    </source>
</evidence>
<protein>
    <recommendedName>
        <fullName evidence="4">AAA+ ATPase domain-containing protein</fullName>
    </recommendedName>
</protein>
<organism evidence="5 6">
    <name type="scientific">Cystobacter ferrugineus</name>
    <dbReference type="NCBI Taxonomy" id="83449"/>
    <lineage>
        <taxon>Bacteria</taxon>
        <taxon>Pseudomonadati</taxon>
        <taxon>Myxococcota</taxon>
        <taxon>Myxococcia</taxon>
        <taxon>Myxococcales</taxon>
        <taxon>Cystobacterineae</taxon>
        <taxon>Archangiaceae</taxon>
        <taxon>Cystobacter</taxon>
    </lineage>
</organism>
<dbReference type="GO" id="GO:0016887">
    <property type="term" value="F:ATP hydrolysis activity"/>
    <property type="evidence" value="ECO:0007669"/>
    <property type="project" value="InterPro"/>
</dbReference>
<evidence type="ECO:0000256" key="3">
    <source>
        <dbReference type="ARBA" id="ARBA00022840"/>
    </source>
</evidence>
<evidence type="ECO:0000313" key="5">
    <source>
        <dbReference type="EMBL" id="OJH34508.1"/>
    </source>
</evidence>
<reference evidence="5 6" key="2">
    <citation type="submission" date="2016-12" db="EMBL/GenBank/DDBJ databases">
        <title>Draft Genome Sequence of Cystobacter ferrugineus Strain Cbfe23.</title>
        <authorList>
            <person name="Akbar S."/>
            <person name="Dowd S.E."/>
            <person name="Stevens D.C."/>
        </authorList>
    </citation>
    <scope>NUCLEOTIDE SEQUENCE [LARGE SCALE GENOMIC DNA]</scope>
    <source>
        <strain evidence="5 6">Cbfe23</strain>
    </source>
</reference>
<dbReference type="PANTHER" id="PTHR23073">
    <property type="entry name" value="26S PROTEASOME REGULATORY SUBUNIT"/>
    <property type="match status" value="1"/>
</dbReference>
<dbReference type="InterPro" id="IPR050221">
    <property type="entry name" value="26S_Proteasome_ATPase"/>
</dbReference>
<dbReference type="Gene3D" id="3.40.50.300">
    <property type="entry name" value="P-loop containing nucleotide triphosphate hydrolases"/>
    <property type="match status" value="1"/>
</dbReference>
<dbReference type="SMART" id="SM00382">
    <property type="entry name" value="AAA"/>
    <property type="match status" value="1"/>
</dbReference>
<dbReference type="GO" id="GO:0005524">
    <property type="term" value="F:ATP binding"/>
    <property type="evidence" value="ECO:0007669"/>
    <property type="project" value="UniProtKB-KW"/>
</dbReference>
<dbReference type="InterPro" id="IPR003593">
    <property type="entry name" value="AAA+_ATPase"/>
</dbReference>
<sequence length="642" mass="69932">MALLGAECTALVREDVVIDAHQGYPDQREAWDSLGERMRAHVAGEGASRLLGVVGLPEASYWLVQLCTAVEVYPEAAAAVSIIAEDERLSLVTPVVFARLLRAALGIPFAQALREAIPGGTAERLGLVERAEPAANRPLSQQPLRLTAAELAAALGDEPASDKGTLSVRREPPSAGTGFARAFVQGAAELLRERGVLCIRAASSRAGRQLALDLASYRGESALLVTAGEELVEPAEVWRLRGGLAIVDLSLAAGARGFSEAWVQRLARHQRPLVVIAPWSTVTFELATVDVEGLDPQARLRVWSLGLGDESRAAGLASRFGVNLEEVRAAVRAARDTARLEGRMEVEGDEQTLAAEVMAQGARRMGRVVSRLRTNARIEHLIVPPAMRQALEDIVAWYRAGPRVRGEWHLAERSPLGRGLSCLFAGPPGTGKTFAAQCLAGTLGLNLYRIDLSQVVSKYIGETEKALHRIFEEAESGHGILLFDEADALFGKRSEVKDAHDRYANIEVGYLLQRLESFEGVSILTTNLRNHIDPAFVRRLAFILDFPMPDARTRRTLWEQSLPPRERWEPSLDLGQFVERFPLSGGNIHNIGLAAAHLAAARADGSLRTEHLVRATYRELEKNGMPRSRESFGPLSTHLPGR</sequence>
<keyword evidence="6" id="KW-1185">Reference proteome</keyword>
<accession>A0A1L9AWX1</accession>
<dbReference type="InterPro" id="IPR027417">
    <property type="entry name" value="P-loop_NTPase"/>
</dbReference>
<evidence type="ECO:0000259" key="4">
    <source>
        <dbReference type="SMART" id="SM00382"/>
    </source>
</evidence>
<dbReference type="Pfam" id="PF00004">
    <property type="entry name" value="AAA"/>
    <property type="match status" value="1"/>
</dbReference>
<evidence type="ECO:0000313" key="6">
    <source>
        <dbReference type="Proteomes" id="UP000182229"/>
    </source>
</evidence>
<keyword evidence="2" id="KW-0547">Nucleotide-binding</keyword>
<dbReference type="InterPro" id="IPR003959">
    <property type="entry name" value="ATPase_AAA_core"/>
</dbReference>
<dbReference type="Proteomes" id="UP000182229">
    <property type="component" value="Unassembled WGS sequence"/>
</dbReference>
<gene>
    <name evidence="5" type="ORF">BON30_42620</name>
</gene>
<dbReference type="SUPFAM" id="SSF52540">
    <property type="entry name" value="P-loop containing nucleoside triphosphate hydrolases"/>
    <property type="match status" value="1"/>
</dbReference>
<dbReference type="CDD" id="cd19481">
    <property type="entry name" value="RecA-like_protease"/>
    <property type="match status" value="1"/>
</dbReference>
<dbReference type="AlphaFoldDB" id="A0A1L9AWX1"/>